<feature type="non-terminal residue" evidence="2">
    <location>
        <position position="88"/>
    </location>
</feature>
<proteinExistence type="predicted"/>
<gene>
    <name evidence="2" type="ORF">G0D12_26030</name>
</gene>
<protein>
    <recommendedName>
        <fullName evidence="1">Tip attachment protein J domain-containing protein</fullName>
    </recommendedName>
</protein>
<name>A0A702FEN9_SALET</name>
<dbReference type="PANTHER" id="PTHR36251:SF2">
    <property type="entry name" value="GIFSY-2 PROPHAGE HOST SPECIFICITY PROTEIN J, PHAGE LAMBDA"/>
    <property type="match status" value="1"/>
</dbReference>
<reference evidence="2" key="1">
    <citation type="journal article" date="2018" name="Genome Biol.">
        <title>SKESA: strategic k-mer extension for scrupulous assemblies.</title>
        <authorList>
            <person name="Souvorov A."/>
            <person name="Agarwala R."/>
            <person name="Lipman D.J."/>
        </authorList>
    </citation>
    <scope>NUCLEOTIDE SEQUENCE</scope>
    <source>
        <strain evidence="2">M138</strain>
    </source>
</reference>
<evidence type="ECO:0000259" key="1">
    <source>
        <dbReference type="Pfam" id="PF13550"/>
    </source>
</evidence>
<dbReference type="Pfam" id="PF13550">
    <property type="entry name" value="Phage-tail_3"/>
    <property type="match status" value="1"/>
</dbReference>
<dbReference type="InterPro" id="IPR032876">
    <property type="entry name" value="J_dom"/>
</dbReference>
<feature type="domain" description="Tip attachment protein J" evidence="1">
    <location>
        <begin position="18"/>
        <end position="87"/>
    </location>
</feature>
<dbReference type="EMBL" id="DAAMHJ010000064">
    <property type="protein sequence ID" value="HAC6679053.1"/>
    <property type="molecule type" value="Genomic_DNA"/>
</dbReference>
<evidence type="ECO:0000313" key="2">
    <source>
        <dbReference type="EMBL" id="HAC6679053.1"/>
    </source>
</evidence>
<reference evidence="2" key="2">
    <citation type="submission" date="2018-07" db="EMBL/GenBank/DDBJ databases">
        <authorList>
            <consortium name="NCBI Pathogen Detection Project"/>
        </authorList>
    </citation>
    <scope>NUCLEOTIDE SEQUENCE</scope>
    <source>
        <strain evidence="2">M138</strain>
    </source>
</reference>
<dbReference type="AlphaFoldDB" id="A0A702FEN9"/>
<organism evidence="2">
    <name type="scientific">Salmonella enterica subsp. enterica serovar Eastbourne</name>
    <dbReference type="NCBI Taxonomy" id="486993"/>
    <lineage>
        <taxon>Bacteria</taxon>
        <taxon>Pseudomonadati</taxon>
        <taxon>Pseudomonadota</taxon>
        <taxon>Gammaproteobacteria</taxon>
        <taxon>Enterobacterales</taxon>
        <taxon>Enterobacteriaceae</taxon>
        <taxon>Salmonella</taxon>
    </lineage>
</organism>
<sequence>MTSSKIESAKKLLASGIPVWNGSTLTFIQDRPSDTAWTYTNGNVVGGQFKYSYSALKDRHNAVEVRYTDPLNGWKTSTELVEDRAAIN</sequence>
<comment type="caution">
    <text evidence="2">The sequence shown here is derived from an EMBL/GenBank/DDBJ whole genome shotgun (WGS) entry which is preliminary data.</text>
</comment>
<dbReference type="InterPro" id="IPR053171">
    <property type="entry name" value="Viral_Tip_Attach_Protein"/>
</dbReference>
<dbReference type="PANTHER" id="PTHR36251">
    <property type="entry name" value="FELS-1 PROPHAGE HOST SPECIFICITY PROTEIN-RELATED"/>
    <property type="match status" value="1"/>
</dbReference>
<accession>A0A702FEN9</accession>